<keyword evidence="1" id="KW-1133">Transmembrane helix</keyword>
<proteinExistence type="predicted"/>
<feature type="transmembrane region" description="Helical" evidence="1">
    <location>
        <begin position="53"/>
        <end position="75"/>
    </location>
</feature>
<dbReference type="KEGG" id="vg:40525782"/>
<dbReference type="EMBL" id="JX997183">
    <property type="protein sequence ID" value="AGE58911.1"/>
    <property type="molecule type" value="Genomic_DNA"/>
</dbReference>
<evidence type="ECO:0000256" key="1">
    <source>
        <dbReference type="SAM" id="Phobius"/>
    </source>
</evidence>
<organism evidence="2">
    <name type="scientific">Paramecium bursaria Chlorella virus NYs1</name>
    <dbReference type="NCBI Taxonomy" id="83442"/>
    <lineage>
        <taxon>Viruses</taxon>
        <taxon>Varidnaviria</taxon>
        <taxon>Bamfordvirae</taxon>
        <taxon>Nucleocytoviricota</taxon>
        <taxon>Megaviricetes</taxon>
        <taxon>Algavirales</taxon>
        <taxon>Phycodnaviridae</taxon>
        <taxon>Chlorovirus</taxon>
        <taxon>Chlorovirus newyorkense</taxon>
    </lineage>
</organism>
<feature type="transmembrane region" description="Helical" evidence="1">
    <location>
        <begin position="23"/>
        <end position="41"/>
    </location>
</feature>
<evidence type="ECO:0000313" key="2">
    <source>
        <dbReference type="EMBL" id="AGE58911.1"/>
    </source>
</evidence>
<name>M1I9D4_9PHYC</name>
<dbReference type="GeneID" id="40525782"/>
<protein>
    <submittedName>
        <fullName evidence="2">Uncharacterized protein</fullName>
    </submittedName>
</protein>
<keyword evidence="1" id="KW-0812">Transmembrane</keyword>
<sequence>MDAFIVTKLFENKKENFTTGKSLINTIQLILSLTISTYAAFLSWNCSVGDHPFFRILFAILAFWFGILYILYYVLLKQSACKF</sequence>
<keyword evidence="1" id="KW-0472">Membrane</keyword>
<accession>M1I9D4</accession>
<reference evidence="2" key="1">
    <citation type="submission" date="2012-10" db="EMBL/GenBank/DDBJ databases">
        <title>Towards defining the chloroviruses: a genomic journey through a genus of large DNA viruses.</title>
        <authorList>
            <person name="Jeanniard A."/>
            <person name="Dunigan D.D."/>
            <person name="Gurnon J.R."/>
            <person name="Agarkova I."/>
            <person name="Kang M."/>
            <person name="Vitek J."/>
            <person name="Duncan G."/>
            <person name="McClung O.W."/>
            <person name="Larsen M."/>
            <person name="Claverie J.-M."/>
            <person name="Van Etten J.L."/>
            <person name="Blanc G."/>
        </authorList>
    </citation>
    <scope>NUCLEOTIDE SEQUENCE</scope>
</reference>
<dbReference type="RefSeq" id="YP_009665556.1">
    <property type="nucleotide sequence ID" value="NC_043235.1"/>
</dbReference>
<gene>
    <name evidence="2" type="primary">NYs-1_856L</name>
    <name evidence="2" type="ORF">PBCVNYs1_856L</name>
</gene>